<evidence type="ECO:0000313" key="3">
    <source>
        <dbReference type="EMBL" id="EAU90504.2"/>
    </source>
</evidence>
<dbReference type="OrthoDB" id="5559380at2759"/>
<dbReference type="GO" id="GO:0008017">
    <property type="term" value="F:microtubule binding"/>
    <property type="evidence" value="ECO:0007669"/>
    <property type="project" value="InterPro"/>
</dbReference>
<dbReference type="AlphaFoldDB" id="A8N913"/>
<protein>
    <recommendedName>
        <fullName evidence="2">GAR domain-containing protein</fullName>
    </recommendedName>
</protein>
<dbReference type="GO" id="GO:0051293">
    <property type="term" value="P:establishment of spindle localization"/>
    <property type="evidence" value="ECO:0007669"/>
    <property type="project" value="TreeGrafter"/>
</dbReference>
<feature type="compositionally biased region" description="Polar residues" evidence="1">
    <location>
        <begin position="669"/>
        <end position="687"/>
    </location>
</feature>
<feature type="compositionally biased region" description="Low complexity" evidence="1">
    <location>
        <begin position="122"/>
        <end position="138"/>
    </location>
</feature>
<dbReference type="RefSeq" id="XP_001831341.2">
    <property type="nucleotide sequence ID" value="XM_001831289.2"/>
</dbReference>
<gene>
    <name evidence="3" type="ORF">CC1G_00888</name>
</gene>
<feature type="region of interest" description="Disordered" evidence="1">
    <location>
        <begin position="118"/>
        <end position="141"/>
    </location>
</feature>
<feature type="compositionally biased region" description="Polar residues" evidence="1">
    <location>
        <begin position="58"/>
        <end position="75"/>
    </location>
</feature>
<feature type="compositionally biased region" description="Low complexity" evidence="1">
    <location>
        <begin position="572"/>
        <end position="585"/>
    </location>
</feature>
<evidence type="ECO:0000313" key="4">
    <source>
        <dbReference type="Proteomes" id="UP000001861"/>
    </source>
</evidence>
<dbReference type="InterPro" id="IPR013889">
    <property type="entry name" value="Karyogamy_KAR9"/>
</dbReference>
<name>A8N913_COPC7</name>
<feature type="region of interest" description="Disordered" evidence="1">
    <location>
        <begin position="807"/>
        <end position="861"/>
    </location>
</feature>
<dbReference type="GeneID" id="6007812"/>
<feature type="region of interest" description="Disordered" evidence="1">
    <location>
        <begin position="1"/>
        <end position="84"/>
    </location>
</feature>
<dbReference type="InterPro" id="IPR003108">
    <property type="entry name" value="GAR_dom"/>
</dbReference>
<dbReference type="PROSITE" id="PS51460">
    <property type="entry name" value="GAR"/>
    <property type="match status" value="1"/>
</dbReference>
<dbReference type="VEuPathDB" id="FungiDB:CC1G_00888"/>
<feature type="compositionally biased region" description="Low complexity" evidence="1">
    <location>
        <begin position="467"/>
        <end position="479"/>
    </location>
</feature>
<dbReference type="InParanoid" id="A8N913"/>
<dbReference type="EMBL" id="AACS02000007">
    <property type="protein sequence ID" value="EAU90504.2"/>
    <property type="molecule type" value="Genomic_DNA"/>
</dbReference>
<dbReference type="HOGENOM" id="CLU_333989_0_0_1"/>
<evidence type="ECO:0000256" key="1">
    <source>
        <dbReference type="SAM" id="MobiDB-lite"/>
    </source>
</evidence>
<feature type="compositionally biased region" description="Low complexity" evidence="1">
    <location>
        <begin position="705"/>
        <end position="720"/>
    </location>
</feature>
<feature type="region of interest" description="Disordered" evidence="1">
    <location>
        <begin position="535"/>
        <end position="795"/>
    </location>
</feature>
<feature type="compositionally biased region" description="Polar residues" evidence="1">
    <location>
        <begin position="376"/>
        <end position="397"/>
    </location>
</feature>
<dbReference type="OMA" id="SKKVMCR"/>
<sequence>MTSVLSVASSSSSPSHYSSAASNNSVPPSPSIHSHRSALSSRSSLLDGSLEKDDDENVTITSNRLAGATASTSSSPKEHHKDQSNDDLRLLAISTHITELSYAISDIQTRIFEIQELRHKSQSQSHSSDTSSPSSKDTNVSNIIDQSLMSLDERLESVEKGIKAVAENIEPYTSPTAPTPTTANTVTQFSAPTPTATNSSFPSGHSAEVAALLRKHAALLQDWEAVQDESDVLREELKEDKWLTVFRTVTDQADGMMSSLEKAVNRCQDFIYQVHNPRPGITSEEFFSSSSSPERPQVNLDTFHSLLESYEAKKKHYMPATSKVLAIIDRGVRDRVTKNGETLRRHSESAQRWKTLRDRIARTDAELEKVRKILLNSDSTGSENDSSTSGTNPSTGRTGYLATPPNSQRSKLEKAEKGGLSRSISPFRKFARKITGSGRSSNAGATPASPNTPAVVSPLSVTKKTKSPPVAATVSAPPTQTLRRQRTSLFATVKSHDPHTPERPGHKHSMSVTPESSPRVMDTAASVTKTFSGYSTTMGKSRTSLSTTGTPSSSKPSWNSSTKVEDERKITTRTPGRTSRPPSATGMYKSFSSMGTGNDVPPVPPLNPTGTPYRRSVSRASVTSSRPWSPLGSSTSHSSSAQNGLPISVTSSAGSYSNGYRAGSRPPSRAQTPSRMVSNSTALSMATTPRARPKTPSHIPGPGKSRSISSSAAVRSSDWSPGDMYSPENYNRALSPTFSVSGQSASGHVTHPPRPPSRSMIPIPSVHLSATSPGARSTSSMSHVPGGYAYNRSGAESPTLRMAQFKANARRSQTPDLLMMSPSASGSSSRNKAPPSSFRDGSANGTPSSRPSSRAGAHTPSFSMFDNSSKLSLSGDAGNFGFEYVVGNPHDPLDVEVGKVVNSIPHGMIIERVDPPLKKPPKAGEEVKAQYAFSSALGRKVITCRLTTLTRATRVPATEGEDGADGGKARVTMVTTKKVMCRVGGGKLV</sequence>
<dbReference type="eggNOG" id="ENOG502QUB2">
    <property type="taxonomic scope" value="Eukaryota"/>
</dbReference>
<feature type="compositionally biased region" description="Low complexity" evidence="1">
    <location>
        <begin position="608"/>
        <end position="640"/>
    </location>
</feature>
<feature type="compositionally biased region" description="Basic and acidic residues" evidence="1">
    <location>
        <begin position="410"/>
        <end position="419"/>
    </location>
</feature>
<dbReference type="GO" id="GO:0005938">
    <property type="term" value="C:cell cortex"/>
    <property type="evidence" value="ECO:0007669"/>
    <property type="project" value="TreeGrafter"/>
</dbReference>
<feature type="region of interest" description="Disordered" evidence="1">
    <location>
        <begin position="376"/>
        <end position="522"/>
    </location>
</feature>
<feature type="compositionally biased region" description="Polar residues" evidence="1">
    <location>
        <begin position="843"/>
        <end position="852"/>
    </location>
</feature>
<dbReference type="Proteomes" id="UP000001861">
    <property type="component" value="Unassembled WGS sequence"/>
</dbReference>
<dbReference type="Pfam" id="PF08580">
    <property type="entry name" value="KAR9"/>
    <property type="match status" value="1"/>
</dbReference>
<feature type="compositionally biased region" description="Low complexity" evidence="1">
    <location>
        <begin position="541"/>
        <end position="562"/>
    </location>
</feature>
<dbReference type="GO" id="GO:0043332">
    <property type="term" value="C:mating projection tip"/>
    <property type="evidence" value="ECO:0007669"/>
    <property type="project" value="TreeGrafter"/>
</dbReference>
<feature type="compositionally biased region" description="Polar residues" evidence="1">
    <location>
        <begin position="641"/>
        <end position="658"/>
    </location>
</feature>
<feature type="compositionally biased region" description="Basic and acidic residues" evidence="1">
    <location>
        <begin position="494"/>
        <end position="504"/>
    </location>
</feature>
<feature type="compositionally biased region" description="Polar residues" evidence="1">
    <location>
        <begin position="728"/>
        <end position="747"/>
    </location>
</feature>
<dbReference type="GO" id="GO:0030473">
    <property type="term" value="P:nuclear migration along microtubule"/>
    <property type="evidence" value="ECO:0007669"/>
    <property type="project" value="TreeGrafter"/>
</dbReference>
<keyword evidence="4" id="KW-1185">Reference proteome</keyword>
<feature type="compositionally biased region" description="Polar residues" evidence="1">
    <location>
        <begin position="768"/>
        <end position="782"/>
    </location>
</feature>
<feature type="compositionally biased region" description="Polar residues" evidence="1">
    <location>
        <begin position="437"/>
        <end position="462"/>
    </location>
</feature>
<feature type="compositionally biased region" description="Low complexity" evidence="1">
    <location>
        <begin position="1"/>
        <end position="26"/>
    </location>
</feature>
<organism evidence="3 4">
    <name type="scientific">Coprinopsis cinerea (strain Okayama-7 / 130 / ATCC MYA-4618 / FGSC 9003)</name>
    <name type="common">Inky cap fungus</name>
    <name type="synonym">Hormographiella aspergillata</name>
    <dbReference type="NCBI Taxonomy" id="240176"/>
    <lineage>
        <taxon>Eukaryota</taxon>
        <taxon>Fungi</taxon>
        <taxon>Dikarya</taxon>
        <taxon>Basidiomycota</taxon>
        <taxon>Agaricomycotina</taxon>
        <taxon>Agaricomycetes</taxon>
        <taxon>Agaricomycetidae</taxon>
        <taxon>Agaricales</taxon>
        <taxon>Agaricineae</taxon>
        <taxon>Psathyrellaceae</taxon>
        <taxon>Coprinopsis</taxon>
    </lineage>
</organism>
<comment type="caution">
    <text evidence="3">The sequence shown here is derived from an EMBL/GenBank/DDBJ whole genome shotgun (WGS) entry which is preliminary data.</text>
</comment>
<dbReference type="PANTHER" id="PTHR37271:SF1">
    <property type="entry name" value="KARYOGAMY PROTEIN KAR9"/>
    <property type="match status" value="1"/>
</dbReference>
<reference evidence="3 4" key="1">
    <citation type="journal article" date="2010" name="Proc. Natl. Acad. Sci. U.S.A.">
        <title>Insights into evolution of multicellular fungi from the assembled chromosomes of the mushroom Coprinopsis cinerea (Coprinus cinereus).</title>
        <authorList>
            <person name="Stajich J.E."/>
            <person name="Wilke S.K."/>
            <person name="Ahren D."/>
            <person name="Au C.H."/>
            <person name="Birren B.W."/>
            <person name="Borodovsky M."/>
            <person name="Burns C."/>
            <person name="Canback B."/>
            <person name="Casselton L.A."/>
            <person name="Cheng C.K."/>
            <person name="Deng J."/>
            <person name="Dietrich F.S."/>
            <person name="Fargo D.C."/>
            <person name="Farman M.L."/>
            <person name="Gathman A.C."/>
            <person name="Goldberg J."/>
            <person name="Guigo R."/>
            <person name="Hoegger P.J."/>
            <person name="Hooker J.B."/>
            <person name="Huggins A."/>
            <person name="James T.Y."/>
            <person name="Kamada T."/>
            <person name="Kilaru S."/>
            <person name="Kodira C."/>
            <person name="Kues U."/>
            <person name="Kupfer D."/>
            <person name="Kwan H.S."/>
            <person name="Lomsadze A."/>
            <person name="Li W."/>
            <person name="Lilly W.W."/>
            <person name="Ma L.J."/>
            <person name="Mackey A.J."/>
            <person name="Manning G."/>
            <person name="Martin F."/>
            <person name="Muraguchi H."/>
            <person name="Natvig D.O."/>
            <person name="Palmerini H."/>
            <person name="Ramesh M.A."/>
            <person name="Rehmeyer C.J."/>
            <person name="Roe B.A."/>
            <person name="Shenoy N."/>
            <person name="Stanke M."/>
            <person name="Ter-Hovhannisyan V."/>
            <person name="Tunlid A."/>
            <person name="Velagapudi R."/>
            <person name="Vision T.J."/>
            <person name="Zeng Q."/>
            <person name="Zolan M.E."/>
            <person name="Pukkila P.J."/>
        </authorList>
    </citation>
    <scope>NUCLEOTIDE SEQUENCE [LARGE SCALE GENOMIC DNA]</scope>
    <source>
        <strain evidence="4">Okayama-7 / 130 / ATCC MYA-4618 / FGSC 9003</strain>
    </source>
</reference>
<feature type="domain" description="GAR" evidence="2">
    <location>
        <begin position="888"/>
        <end position="989"/>
    </location>
</feature>
<dbReference type="KEGG" id="cci:CC1G_00888"/>
<dbReference type="GO" id="GO:0005816">
    <property type="term" value="C:spindle pole body"/>
    <property type="evidence" value="ECO:0007669"/>
    <property type="project" value="TreeGrafter"/>
</dbReference>
<accession>A8N913</accession>
<feature type="compositionally biased region" description="Low complexity" evidence="1">
    <location>
        <begin position="37"/>
        <end position="48"/>
    </location>
</feature>
<proteinExistence type="predicted"/>
<evidence type="ECO:0000259" key="2">
    <source>
        <dbReference type="PROSITE" id="PS51460"/>
    </source>
</evidence>
<dbReference type="PANTHER" id="PTHR37271">
    <property type="entry name" value="KARYOGAMY PROTEIN KAR9"/>
    <property type="match status" value="1"/>
</dbReference>